<dbReference type="Pfam" id="PF01425">
    <property type="entry name" value="Amidase"/>
    <property type="match status" value="1"/>
</dbReference>
<reference evidence="2 3" key="1">
    <citation type="submission" date="2019-07" db="EMBL/GenBank/DDBJ databases">
        <title>Whole genome shotgun sequence of Nocardia ninae NBRC 108245.</title>
        <authorList>
            <person name="Hosoyama A."/>
            <person name="Uohara A."/>
            <person name="Ohji S."/>
            <person name="Ichikawa N."/>
        </authorList>
    </citation>
    <scope>NUCLEOTIDE SEQUENCE [LARGE SCALE GENOMIC DNA]</scope>
    <source>
        <strain evidence="2 3">NBRC 108245</strain>
    </source>
</reference>
<dbReference type="AlphaFoldDB" id="A0A511M5E7"/>
<comment type="caution">
    <text evidence="2">The sequence shown here is derived from an EMBL/GenBank/DDBJ whole genome shotgun (WGS) entry which is preliminary data.</text>
</comment>
<dbReference type="InterPro" id="IPR023631">
    <property type="entry name" value="Amidase_dom"/>
</dbReference>
<dbReference type="GO" id="GO:0016740">
    <property type="term" value="F:transferase activity"/>
    <property type="evidence" value="ECO:0007669"/>
    <property type="project" value="UniProtKB-KW"/>
</dbReference>
<feature type="domain" description="Amidase" evidence="1">
    <location>
        <begin position="34"/>
        <end position="458"/>
    </location>
</feature>
<dbReference type="RefSeq" id="WP_246180648.1">
    <property type="nucleotide sequence ID" value="NZ_BJXA01000001.1"/>
</dbReference>
<dbReference type="PANTHER" id="PTHR11895">
    <property type="entry name" value="TRANSAMIDASE"/>
    <property type="match status" value="1"/>
</dbReference>
<organism evidence="2 3">
    <name type="scientific">Nocardia ninae NBRC 108245</name>
    <dbReference type="NCBI Taxonomy" id="1210091"/>
    <lineage>
        <taxon>Bacteria</taxon>
        <taxon>Bacillati</taxon>
        <taxon>Actinomycetota</taxon>
        <taxon>Actinomycetes</taxon>
        <taxon>Mycobacteriales</taxon>
        <taxon>Nocardiaceae</taxon>
        <taxon>Nocardia</taxon>
    </lineage>
</organism>
<accession>A0A511M5E7</accession>
<dbReference type="Proteomes" id="UP000321424">
    <property type="component" value="Unassembled WGS sequence"/>
</dbReference>
<dbReference type="InterPro" id="IPR036928">
    <property type="entry name" value="AS_sf"/>
</dbReference>
<proteinExistence type="predicted"/>
<evidence type="ECO:0000313" key="3">
    <source>
        <dbReference type="Proteomes" id="UP000321424"/>
    </source>
</evidence>
<protein>
    <submittedName>
        <fullName evidence="2">Glutamyl-tRNA(Gln) amidotransferase subunit A</fullName>
    </submittedName>
</protein>
<keyword evidence="3" id="KW-1185">Reference proteome</keyword>
<dbReference type="InterPro" id="IPR020556">
    <property type="entry name" value="Amidase_CS"/>
</dbReference>
<keyword evidence="2" id="KW-0808">Transferase</keyword>
<evidence type="ECO:0000259" key="1">
    <source>
        <dbReference type="Pfam" id="PF01425"/>
    </source>
</evidence>
<evidence type="ECO:0000313" key="2">
    <source>
        <dbReference type="EMBL" id="GEM35835.1"/>
    </source>
</evidence>
<dbReference type="EMBL" id="BJXA01000001">
    <property type="protein sequence ID" value="GEM35835.1"/>
    <property type="molecule type" value="Genomic_DNA"/>
</dbReference>
<dbReference type="PANTHER" id="PTHR11895:SF176">
    <property type="entry name" value="AMIDASE AMID-RELATED"/>
    <property type="match status" value="1"/>
</dbReference>
<sequence>MLINSEGETLSDEPYSITEAALALRAGETSSVALVESAIARADRDELGVYLSRFDEQARQQARRADQERARGVDRGVLHGIPVAVKDTVAVADGDTTAQSVVHDRAWAAGRDAPVVARLRQAGAIITGKTTTMEFGCGVPNSTEPFPLPRNPWDPSRWAGGSSSGTASGVAAGMFLGGLGSDTAGSIRMPAAFCGVTGLMPSFGRVPKSGCVPLGYSLDRVGPLARTAADCAALLGVIAGSHPSDPDSAGVPDLSIGEFGALSADLTGVRVGVVRRAHFPAGADPELAGVFDCAIDVLVACGAEVEEVVLPYWAEVIVATVVSATCEGLAYHRAVLSRRWDDYFVASRGLLAKGALVSGADYVQAQRVRRVAQEAIGELFDRVDAVVGPTAAVGAPLFDELVDAAGFQDDARLFGKVHTPYWNGLGNPVLAVPMGFGAGHLPLSLQIAGPAFGEAMILRVGEAFQQRTAWHRQLPPTCRTVAA</sequence>
<dbReference type="Gene3D" id="3.90.1300.10">
    <property type="entry name" value="Amidase signature (AS) domain"/>
    <property type="match status" value="1"/>
</dbReference>
<dbReference type="SUPFAM" id="SSF75304">
    <property type="entry name" value="Amidase signature (AS) enzymes"/>
    <property type="match status" value="1"/>
</dbReference>
<name>A0A511M5E7_9NOCA</name>
<dbReference type="InterPro" id="IPR000120">
    <property type="entry name" value="Amidase"/>
</dbReference>
<gene>
    <name evidence="2" type="primary">gatA</name>
    <name evidence="2" type="ORF">NN4_03540</name>
</gene>
<dbReference type="PROSITE" id="PS00571">
    <property type="entry name" value="AMIDASES"/>
    <property type="match status" value="1"/>
</dbReference>